<proteinExistence type="predicted"/>
<dbReference type="AlphaFoldDB" id="A0A8J8MCE3"/>
<dbReference type="EMBL" id="CP058561">
    <property type="protein sequence ID" value="QUH30318.1"/>
    <property type="molecule type" value="Genomic_DNA"/>
</dbReference>
<reference evidence="2 3" key="1">
    <citation type="submission" date="2020-07" db="EMBL/GenBank/DDBJ databases">
        <title>Vallitalea guaymasensis genome.</title>
        <authorList>
            <person name="Postec A."/>
        </authorList>
    </citation>
    <scope>NUCLEOTIDE SEQUENCE [LARGE SCALE GENOMIC DNA]</scope>
    <source>
        <strain evidence="2 3">Ra1766G1</strain>
    </source>
</reference>
<dbReference type="InterPro" id="IPR037053">
    <property type="entry name" value="Phage_tail_collar_dom_sf"/>
</dbReference>
<dbReference type="Proteomes" id="UP000677305">
    <property type="component" value="Chromosome"/>
</dbReference>
<evidence type="ECO:0000259" key="1">
    <source>
        <dbReference type="Pfam" id="PF07484"/>
    </source>
</evidence>
<dbReference type="Gene3D" id="3.90.1340.10">
    <property type="entry name" value="Phage tail collar domain"/>
    <property type="match status" value="1"/>
</dbReference>
<evidence type="ECO:0000313" key="2">
    <source>
        <dbReference type="EMBL" id="QUH30318.1"/>
    </source>
</evidence>
<evidence type="ECO:0000313" key="3">
    <source>
        <dbReference type="Proteomes" id="UP000677305"/>
    </source>
</evidence>
<dbReference type="Pfam" id="PF07484">
    <property type="entry name" value="Collar"/>
    <property type="match status" value="1"/>
</dbReference>
<dbReference type="SUPFAM" id="SSF88874">
    <property type="entry name" value="Receptor-binding domain of short tail fibre protein gp12"/>
    <property type="match status" value="1"/>
</dbReference>
<feature type="domain" description="Phage tail collar" evidence="1">
    <location>
        <begin position="7"/>
        <end position="63"/>
    </location>
</feature>
<sequence>MSNTYIGEIRMFAGNYAPKNWAVCSGQELPINQFPKLFKLIGYTYGGTPSISFCLPNLRGKVPIHHGKGKGLSNYTLGQHCGSEYVTLELDELPKHSHPFKVSNMKKNLSENPENKIVSNTDFNLYSDKATNLVELWEDSITPSGESSIFSHYNMQPYLCITFIICISI</sequence>
<dbReference type="RefSeq" id="WP_212690494.1">
    <property type="nucleotide sequence ID" value="NZ_CP058561.1"/>
</dbReference>
<gene>
    <name evidence="2" type="ORF">HYG85_15975</name>
</gene>
<name>A0A8J8MCE3_9FIRM</name>
<accession>A0A8J8MCE3</accession>
<protein>
    <submittedName>
        <fullName evidence="2">Phage tail protein</fullName>
    </submittedName>
</protein>
<dbReference type="InterPro" id="IPR011083">
    <property type="entry name" value="Phage_tail_collar_dom"/>
</dbReference>
<keyword evidence="3" id="KW-1185">Reference proteome</keyword>
<dbReference type="KEGG" id="vgu:HYG85_15975"/>
<organism evidence="2 3">
    <name type="scientific">Vallitalea guaymasensis</name>
    <dbReference type="NCBI Taxonomy" id="1185412"/>
    <lineage>
        <taxon>Bacteria</taxon>
        <taxon>Bacillati</taxon>
        <taxon>Bacillota</taxon>
        <taxon>Clostridia</taxon>
        <taxon>Lachnospirales</taxon>
        <taxon>Vallitaleaceae</taxon>
        <taxon>Vallitalea</taxon>
    </lineage>
</organism>